<dbReference type="Proteomes" id="UP000004699">
    <property type="component" value="Unassembled WGS sequence"/>
</dbReference>
<evidence type="ECO:0000256" key="1">
    <source>
        <dbReference type="ARBA" id="ARBA00008460"/>
    </source>
</evidence>
<dbReference type="HAMAP" id="MF_00659">
    <property type="entry name" value="UPF0250"/>
    <property type="match status" value="1"/>
</dbReference>
<dbReference type="eggNOG" id="COG2921">
    <property type="taxonomic scope" value="Bacteria"/>
</dbReference>
<dbReference type="OrthoDB" id="9793424at2"/>
<dbReference type="Gene3D" id="3.30.70.260">
    <property type="match status" value="1"/>
</dbReference>
<protein>
    <recommendedName>
        <fullName evidence="2">UPF0250 protein NOR51B_2089</fullName>
    </recommendedName>
</protein>
<reference evidence="4" key="1">
    <citation type="journal article" date="2013" name="BMC Microbiol.">
        <title>Taxonomy and evolution of bacteriochlorophyll a-containing members of the OM60/NOR5 clade of marine gammaproteobacteria: description of Luminiphilus syltensis gen. nov., sp. nov., reclassification of Haliea rubra as Pseudohaliea rubra gen. nov., comb. nov., and emendation of Chromatocurvus halotolerans.</title>
        <authorList>
            <person name="Spring S."/>
            <person name="Riedel T."/>
            <person name="Sproer C."/>
            <person name="Yan S."/>
            <person name="Harder J."/>
            <person name="Fuchs B.M."/>
        </authorList>
    </citation>
    <scope>NUCLEOTIDE SEQUENCE [LARGE SCALE GENOMIC DNA]</scope>
    <source>
        <strain evidence="4">NOR51-B</strain>
    </source>
</reference>
<sequence>MSPQDPPKIEFPCPYPIKVVGRAGEALEVAIIEIFTRHADDFDQSLMQVRASRAGTFVSITIVIEATGSDQLSALHEDLMATGLVSMVI</sequence>
<keyword evidence="4" id="KW-1185">Reference proteome</keyword>
<dbReference type="Pfam" id="PF04359">
    <property type="entry name" value="DUF493"/>
    <property type="match status" value="1"/>
</dbReference>
<name>B8KSL6_9GAMM</name>
<proteinExistence type="inferred from homology"/>
<dbReference type="RefSeq" id="WP_009020885.1">
    <property type="nucleotide sequence ID" value="NZ_DS999411.1"/>
</dbReference>
<dbReference type="HOGENOM" id="CLU_161438_1_0_6"/>
<dbReference type="PANTHER" id="PTHR38036:SF1">
    <property type="entry name" value="UPF0250 PROTEIN YBED"/>
    <property type="match status" value="1"/>
</dbReference>
<dbReference type="PANTHER" id="PTHR38036">
    <property type="entry name" value="UPF0250 PROTEIN YBED"/>
    <property type="match status" value="1"/>
</dbReference>
<evidence type="ECO:0000256" key="2">
    <source>
        <dbReference type="HAMAP-Rule" id="MF_00659"/>
    </source>
</evidence>
<dbReference type="InterPro" id="IPR027471">
    <property type="entry name" value="YbeD-like_sf"/>
</dbReference>
<accession>B8KSL6</accession>
<evidence type="ECO:0000313" key="4">
    <source>
        <dbReference type="Proteomes" id="UP000004699"/>
    </source>
</evidence>
<dbReference type="GO" id="GO:0005829">
    <property type="term" value="C:cytosol"/>
    <property type="evidence" value="ECO:0007669"/>
    <property type="project" value="TreeGrafter"/>
</dbReference>
<dbReference type="AlphaFoldDB" id="B8KSL6"/>
<dbReference type="InterPro" id="IPR007454">
    <property type="entry name" value="UPF0250_YbeD-like"/>
</dbReference>
<comment type="similarity">
    <text evidence="1 2">Belongs to the UPF0250 family.</text>
</comment>
<gene>
    <name evidence="3" type="ORF">NOR51B_2089</name>
</gene>
<organism evidence="3 4">
    <name type="scientific">Luminiphilus syltensis NOR5-1B</name>
    <dbReference type="NCBI Taxonomy" id="565045"/>
    <lineage>
        <taxon>Bacteria</taxon>
        <taxon>Pseudomonadati</taxon>
        <taxon>Pseudomonadota</taxon>
        <taxon>Gammaproteobacteria</taxon>
        <taxon>Cellvibrionales</taxon>
        <taxon>Halieaceae</taxon>
        <taxon>Luminiphilus</taxon>
    </lineage>
</organism>
<evidence type="ECO:0000313" key="3">
    <source>
        <dbReference type="EMBL" id="EED36141.1"/>
    </source>
</evidence>
<dbReference type="STRING" id="565045.NOR51B_2089"/>
<dbReference type="SUPFAM" id="SSF117991">
    <property type="entry name" value="YbeD/HP0495-like"/>
    <property type="match status" value="1"/>
</dbReference>
<dbReference type="EMBL" id="DS999411">
    <property type="protein sequence ID" value="EED36141.1"/>
    <property type="molecule type" value="Genomic_DNA"/>
</dbReference>